<dbReference type="CDD" id="cd00190">
    <property type="entry name" value="Tryp_SPc"/>
    <property type="match status" value="1"/>
</dbReference>
<evidence type="ECO:0000259" key="21">
    <source>
        <dbReference type="PROSITE" id="PS50240"/>
    </source>
</evidence>
<evidence type="ECO:0000256" key="15">
    <source>
        <dbReference type="ARBA" id="ARBA00037553"/>
    </source>
</evidence>
<dbReference type="GO" id="GO:0005576">
    <property type="term" value="C:extracellular region"/>
    <property type="evidence" value="ECO:0007669"/>
    <property type="project" value="UniProtKB-SubCell"/>
</dbReference>
<dbReference type="InterPro" id="IPR043504">
    <property type="entry name" value="Peptidase_S1_PA_chymotrypsin"/>
</dbReference>
<accession>A0ABD0PP52</accession>
<dbReference type="InterPro" id="IPR033116">
    <property type="entry name" value="TRYPSIN_SER"/>
</dbReference>
<dbReference type="InterPro" id="IPR001254">
    <property type="entry name" value="Trypsin_dom"/>
</dbReference>
<evidence type="ECO:0000256" key="3">
    <source>
        <dbReference type="ARBA" id="ARBA00004613"/>
    </source>
</evidence>
<dbReference type="Gene3D" id="2.40.10.10">
    <property type="entry name" value="Trypsin-like serine proteases"/>
    <property type="match status" value="2"/>
</dbReference>
<keyword evidence="8" id="KW-0256">Endoplasmic reticulum</keyword>
<proteinExistence type="predicted"/>
<comment type="catalytic activity">
    <reaction evidence="14">
        <text>Degradation of blood coagulation factors Va and VIIIa.</text>
        <dbReference type="EC" id="3.4.21.69"/>
    </reaction>
</comment>
<organism evidence="22 23">
    <name type="scientific">Cirrhinus mrigala</name>
    <name type="common">Mrigala</name>
    <dbReference type="NCBI Taxonomy" id="683832"/>
    <lineage>
        <taxon>Eukaryota</taxon>
        <taxon>Metazoa</taxon>
        <taxon>Chordata</taxon>
        <taxon>Craniata</taxon>
        <taxon>Vertebrata</taxon>
        <taxon>Euteleostomi</taxon>
        <taxon>Actinopterygii</taxon>
        <taxon>Neopterygii</taxon>
        <taxon>Teleostei</taxon>
        <taxon>Ostariophysi</taxon>
        <taxon>Cypriniformes</taxon>
        <taxon>Cyprinidae</taxon>
        <taxon>Labeoninae</taxon>
        <taxon>Labeonini</taxon>
        <taxon>Cirrhinus</taxon>
    </lineage>
</organism>
<feature type="domain" description="Peptidase S1" evidence="21">
    <location>
        <begin position="1"/>
        <end position="136"/>
    </location>
</feature>
<name>A0ABD0PP52_CIRMR</name>
<evidence type="ECO:0000256" key="6">
    <source>
        <dbReference type="ARBA" id="ARBA00022696"/>
    </source>
</evidence>
<keyword evidence="12" id="KW-1015">Disulfide bond</keyword>
<evidence type="ECO:0000256" key="20">
    <source>
        <dbReference type="ARBA" id="ARBA00042906"/>
    </source>
</evidence>
<comment type="subcellular location">
    <subcellularLocation>
        <location evidence="1">Endoplasmic reticulum</location>
    </subcellularLocation>
    <subcellularLocation>
        <location evidence="2">Golgi apparatus</location>
    </subcellularLocation>
    <subcellularLocation>
        <location evidence="3">Secreted</location>
    </subcellularLocation>
</comment>
<evidence type="ECO:0000256" key="7">
    <source>
        <dbReference type="ARBA" id="ARBA00022801"/>
    </source>
</evidence>
<keyword evidence="5" id="KW-0645">Protease</keyword>
<dbReference type="PROSITE" id="PS00135">
    <property type="entry name" value="TRYPSIN_SER"/>
    <property type="match status" value="1"/>
</dbReference>
<dbReference type="PRINTS" id="PR00722">
    <property type="entry name" value="CHYMOTRYPSIN"/>
</dbReference>
<evidence type="ECO:0000256" key="8">
    <source>
        <dbReference type="ARBA" id="ARBA00022824"/>
    </source>
</evidence>
<comment type="caution">
    <text evidence="22">The sequence shown here is derived from an EMBL/GenBank/DDBJ whole genome shotgun (WGS) entry which is preliminary data.</text>
</comment>
<sequence>TEQNLNVTRFISHPRYDSKVSLYNHDIALLRLRTPIRFTPTVRAICLGPMLFSNSLLHGWGRLRFQGRSALPYVDRSVCIDSSSDTITYVMFCAGYSDSPKDACQGDSGGPHAMRYHDTWFLTGIVSWGEECAKKG</sequence>
<dbReference type="Proteomes" id="UP001529510">
    <property type="component" value="Unassembled WGS sequence"/>
</dbReference>
<evidence type="ECO:0000256" key="10">
    <source>
        <dbReference type="ARBA" id="ARBA00023034"/>
    </source>
</evidence>
<keyword evidence="11" id="KW-0094">Blood coagulation</keyword>
<keyword evidence="10" id="KW-0333">Golgi apparatus</keyword>
<dbReference type="AlphaFoldDB" id="A0ABD0PP52"/>
<dbReference type="SMART" id="SM00020">
    <property type="entry name" value="Tryp_SPc"/>
    <property type="match status" value="1"/>
</dbReference>
<dbReference type="GO" id="GO:0006508">
    <property type="term" value="P:proteolysis"/>
    <property type="evidence" value="ECO:0007669"/>
    <property type="project" value="UniProtKB-KW"/>
</dbReference>
<feature type="non-terminal residue" evidence="22">
    <location>
        <position position="1"/>
    </location>
</feature>
<dbReference type="Pfam" id="PF00089">
    <property type="entry name" value="Trypsin"/>
    <property type="match status" value="1"/>
</dbReference>
<evidence type="ECO:0000256" key="2">
    <source>
        <dbReference type="ARBA" id="ARBA00004555"/>
    </source>
</evidence>
<comment type="function">
    <text evidence="15">Protein C is a vitamin K-dependent serine protease that regulates blood coagulation by inactivating factors Va and VIIIa in the presence of calcium ions and phospholipids. Exerts a protective effect on the endothelial cell barrier function.</text>
</comment>
<evidence type="ECO:0000256" key="14">
    <source>
        <dbReference type="ARBA" id="ARBA00036045"/>
    </source>
</evidence>
<dbReference type="SUPFAM" id="SSF50494">
    <property type="entry name" value="Trypsin-like serine proteases"/>
    <property type="match status" value="1"/>
</dbReference>
<evidence type="ECO:0000256" key="12">
    <source>
        <dbReference type="ARBA" id="ARBA00023157"/>
    </source>
</evidence>
<evidence type="ECO:0000256" key="18">
    <source>
        <dbReference type="ARBA" id="ARBA00041306"/>
    </source>
</evidence>
<dbReference type="EMBL" id="JAMKFB020000014">
    <property type="protein sequence ID" value="KAL0175828.1"/>
    <property type="molecule type" value="Genomic_DNA"/>
</dbReference>
<evidence type="ECO:0000256" key="17">
    <source>
        <dbReference type="ARBA" id="ARBA00040219"/>
    </source>
</evidence>
<protein>
    <recommendedName>
        <fullName evidence="17">Vitamin K-dependent protein C</fullName>
        <ecNumber evidence="16">3.4.21.69</ecNumber>
    </recommendedName>
    <alternativeName>
        <fullName evidence="20">Anticoagulant protein C</fullName>
    </alternativeName>
    <alternativeName>
        <fullName evidence="18">Autoprothrombin IIA</fullName>
    </alternativeName>
    <alternativeName>
        <fullName evidence="19">Blood coagulation factor XIV</fullName>
    </alternativeName>
</protein>
<keyword evidence="6" id="KW-0356">Hemostasis</keyword>
<evidence type="ECO:0000256" key="4">
    <source>
        <dbReference type="ARBA" id="ARBA00022525"/>
    </source>
</evidence>
<dbReference type="InterPro" id="IPR001314">
    <property type="entry name" value="Peptidase_S1A"/>
</dbReference>
<dbReference type="FunFam" id="2.40.10.10:FF:000011">
    <property type="entry name" value="Coagulation factor X"/>
    <property type="match status" value="1"/>
</dbReference>
<dbReference type="GO" id="GO:0004252">
    <property type="term" value="F:serine-type endopeptidase activity"/>
    <property type="evidence" value="ECO:0007669"/>
    <property type="project" value="UniProtKB-EC"/>
</dbReference>
<dbReference type="GO" id="GO:0007596">
    <property type="term" value="P:blood coagulation"/>
    <property type="evidence" value="ECO:0007669"/>
    <property type="project" value="UniProtKB-KW"/>
</dbReference>
<dbReference type="InterPro" id="IPR050442">
    <property type="entry name" value="Peptidase_S1_coag_factors"/>
</dbReference>
<evidence type="ECO:0000256" key="16">
    <source>
        <dbReference type="ARBA" id="ARBA00038995"/>
    </source>
</evidence>
<evidence type="ECO:0000256" key="13">
    <source>
        <dbReference type="ARBA" id="ARBA00023180"/>
    </source>
</evidence>
<dbReference type="PANTHER" id="PTHR24278">
    <property type="entry name" value="COAGULATION FACTOR"/>
    <property type="match status" value="1"/>
</dbReference>
<keyword evidence="4" id="KW-0964">Secreted</keyword>
<evidence type="ECO:0000256" key="9">
    <source>
        <dbReference type="ARBA" id="ARBA00022825"/>
    </source>
</evidence>
<dbReference type="GO" id="GO:0005783">
    <property type="term" value="C:endoplasmic reticulum"/>
    <property type="evidence" value="ECO:0007669"/>
    <property type="project" value="UniProtKB-SubCell"/>
</dbReference>
<dbReference type="GO" id="GO:0005794">
    <property type="term" value="C:Golgi apparatus"/>
    <property type="evidence" value="ECO:0007669"/>
    <property type="project" value="UniProtKB-SubCell"/>
</dbReference>
<gene>
    <name evidence="22" type="ORF">M9458_028158</name>
</gene>
<evidence type="ECO:0000313" key="22">
    <source>
        <dbReference type="EMBL" id="KAL0175828.1"/>
    </source>
</evidence>
<keyword evidence="7" id="KW-0378">Hydrolase</keyword>
<evidence type="ECO:0000313" key="23">
    <source>
        <dbReference type="Proteomes" id="UP001529510"/>
    </source>
</evidence>
<evidence type="ECO:0000256" key="11">
    <source>
        <dbReference type="ARBA" id="ARBA00023084"/>
    </source>
</evidence>
<evidence type="ECO:0000256" key="19">
    <source>
        <dbReference type="ARBA" id="ARBA00042403"/>
    </source>
</evidence>
<dbReference type="InterPro" id="IPR009003">
    <property type="entry name" value="Peptidase_S1_PA"/>
</dbReference>
<dbReference type="PANTHER" id="PTHR24278:SF31">
    <property type="entry name" value="COAGULATION FACTOR IX"/>
    <property type="match status" value="1"/>
</dbReference>
<evidence type="ECO:0000256" key="5">
    <source>
        <dbReference type="ARBA" id="ARBA00022670"/>
    </source>
</evidence>
<feature type="non-terminal residue" evidence="22">
    <location>
        <position position="136"/>
    </location>
</feature>
<evidence type="ECO:0000256" key="1">
    <source>
        <dbReference type="ARBA" id="ARBA00004240"/>
    </source>
</evidence>
<keyword evidence="9" id="KW-0720">Serine protease</keyword>
<keyword evidence="13" id="KW-0325">Glycoprotein</keyword>
<reference evidence="22 23" key="1">
    <citation type="submission" date="2024-05" db="EMBL/GenBank/DDBJ databases">
        <title>Genome sequencing and assembly of Indian major carp, Cirrhinus mrigala (Hamilton, 1822).</title>
        <authorList>
            <person name="Mohindra V."/>
            <person name="Chowdhury L.M."/>
            <person name="Lal K."/>
            <person name="Jena J.K."/>
        </authorList>
    </citation>
    <scope>NUCLEOTIDE SEQUENCE [LARGE SCALE GENOMIC DNA]</scope>
    <source>
        <strain evidence="22">CM1030</strain>
        <tissue evidence="22">Blood</tissue>
    </source>
</reference>
<dbReference type="PROSITE" id="PS50240">
    <property type="entry name" value="TRYPSIN_DOM"/>
    <property type="match status" value="1"/>
</dbReference>
<keyword evidence="23" id="KW-1185">Reference proteome</keyword>
<dbReference type="EC" id="3.4.21.69" evidence="16"/>